<protein>
    <submittedName>
        <fullName evidence="1">Uncharacterized protein</fullName>
    </submittedName>
</protein>
<evidence type="ECO:0000313" key="2">
    <source>
        <dbReference type="Proteomes" id="UP001221413"/>
    </source>
</evidence>
<evidence type="ECO:0000313" key="1">
    <source>
        <dbReference type="EMBL" id="KAJ6262454.1"/>
    </source>
</evidence>
<name>A0AAD6J104_DREDA</name>
<organism evidence="1 2">
    <name type="scientific">Drechslerella dactyloides</name>
    <name type="common">Nematode-trapping fungus</name>
    <name type="synonym">Arthrobotrys dactyloides</name>
    <dbReference type="NCBI Taxonomy" id="74499"/>
    <lineage>
        <taxon>Eukaryota</taxon>
        <taxon>Fungi</taxon>
        <taxon>Dikarya</taxon>
        <taxon>Ascomycota</taxon>
        <taxon>Pezizomycotina</taxon>
        <taxon>Orbiliomycetes</taxon>
        <taxon>Orbiliales</taxon>
        <taxon>Orbiliaceae</taxon>
        <taxon>Drechslerella</taxon>
    </lineage>
</organism>
<accession>A0AAD6J104</accession>
<dbReference type="Proteomes" id="UP001221413">
    <property type="component" value="Unassembled WGS sequence"/>
</dbReference>
<comment type="caution">
    <text evidence="1">The sequence shown here is derived from an EMBL/GenBank/DDBJ whole genome shotgun (WGS) entry which is preliminary data.</text>
</comment>
<reference evidence="1" key="1">
    <citation type="submission" date="2023-01" db="EMBL/GenBank/DDBJ databases">
        <title>The chitinases involved in constricting ring structure development in the nematode-trapping fungus Drechslerella dactyloides.</title>
        <authorList>
            <person name="Wang R."/>
            <person name="Zhang L."/>
            <person name="Tang P."/>
            <person name="Li S."/>
            <person name="Liang L."/>
        </authorList>
    </citation>
    <scope>NUCLEOTIDE SEQUENCE</scope>
    <source>
        <strain evidence="1">YMF1.00031</strain>
    </source>
</reference>
<sequence>MTCIVSPVRKQPVDVTWPQSSRSSVPQKQRSFVTNAAAASAVFGALDAGLKVAMALQLAEPNPLALATTPVRSPQIALPFRQISRHWSTPASCGHVEQLQVRLSNLFNQPNHRHPSPAVARANTSPVAHRLQYRHGPGSPPIGPSVELPTGHERVRPRGWVNDNGQTFVSLPAATQESGGIPVSFVSLFNMNE</sequence>
<gene>
    <name evidence="1" type="ORF">Dda_3262</name>
</gene>
<proteinExistence type="predicted"/>
<dbReference type="AlphaFoldDB" id="A0AAD6J104"/>
<keyword evidence="2" id="KW-1185">Reference proteome</keyword>
<dbReference type="EMBL" id="JAQGDS010000003">
    <property type="protein sequence ID" value="KAJ6262454.1"/>
    <property type="molecule type" value="Genomic_DNA"/>
</dbReference>